<dbReference type="CDD" id="cd13138">
    <property type="entry name" value="MATE_yoeA_like"/>
    <property type="match status" value="1"/>
</dbReference>
<dbReference type="GO" id="GO:0005886">
    <property type="term" value="C:plasma membrane"/>
    <property type="evidence" value="ECO:0007669"/>
    <property type="project" value="UniProtKB-SubCell"/>
</dbReference>
<dbReference type="PIRSF" id="PIRSF006603">
    <property type="entry name" value="DinF"/>
    <property type="match status" value="1"/>
</dbReference>
<feature type="transmembrane region" description="Helical" evidence="7">
    <location>
        <begin position="246"/>
        <end position="268"/>
    </location>
</feature>
<keyword evidence="6 7" id="KW-0472">Membrane</keyword>
<feature type="transmembrane region" description="Helical" evidence="7">
    <location>
        <begin position="145"/>
        <end position="169"/>
    </location>
</feature>
<comment type="caution">
    <text evidence="8">The sequence shown here is derived from an EMBL/GenBank/DDBJ whole genome shotgun (WGS) entry which is preliminary data.</text>
</comment>
<dbReference type="GO" id="GO:0042910">
    <property type="term" value="F:xenobiotic transmembrane transporter activity"/>
    <property type="evidence" value="ECO:0007669"/>
    <property type="project" value="InterPro"/>
</dbReference>
<dbReference type="InterPro" id="IPR002528">
    <property type="entry name" value="MATE_fam"/>
</dbReference>
<evidence type="ECO:0000313" key="8">
    <source>
        <dbReference type="EMBL" id="KKI50951.1"/>
    </source>
</evidence>
<evidence type="ECO:0000256" key="6">
    <source>
        <dbReference type="ARBA" id="ARBA00023136"/>
    </source>
</evidence>
<feature type="transmembrane region" description="Helical" evidence="7">
    <location>
        <begin position="176"/>
        <end position="198"/>
    </location>
</feature>
<sequence length="471" mass="50128">MDKKRKTTMKTQTNNLLTGNVTKGLVAFGAPVFFANLLQQFYGIVDMIAVGQFVGSAGLAAISNASMISFILTALCTGVAMGGTVLVAQYKGAGDAPALKKAVGMLFSLTMICSIALTICGYLLYRPVFELMRVPGEAMQYACDYMHMICGGIIFVFGYNAVCAVLRGLGDSKNPLYFVMIATCVNVVLDIVLIGRYGMGTKGAAVATVISQAVSFVIAILYLWKKTTVFDFRWKSLAIKRDKAKLILRVGLPSAAQMAVVNLSYLIVTGMLNGFGVAVAAASGIGLKVNTFAAMPCWAVGQAVTTMAGQNMGAGDIPRVKKVVRAGLLISVLVSLVMIAMFQLFAQQVIMLFNTDAEVVREGVLYLRICCSLNCAAYAVMYTCNSFATGIGAAGFALVNSMIDCVVTRIVLSYLVGVTFGCGFLGIYVVEMAAPVLPAIAGFLYFKSRRWEKRSLIHAGQGGGNRARDNG</sequence>
<name>A0A0M2NJ03_9FIRM</name>
<dbReference type="Proteomes" id="UP000034076">
    <property type="component" value="Unassembled WGS sequence"/>
</dbReference>
<feature type="transmembrane region" description="Helical" evidence="7">
    <location>
        <begin position="68"/>
        <end position="90"/>
    </location>
</feature>
<keyword evidence="4 7" id="KW-0812">Transmembrane</keyword>
<dbReference type="Pfam" id="PF01554">
    <property type="entry name" value="MatE"/>
    <property type="match status" value="2"/>
</dbReference>
<proteinExistence type="predicted"/>
<organism evidence="8 9">
    <name type="scientific">Christensenella hongkongensis</name>
    <dbReference type="NCBI Taxonomy" id="270498"/>
    <lineage>
        <taxon>Bacteria</taxon>
        <taxon>Bacillati</taxon>
        <taxon>Bacillota</taxon>
        <taxon>Clostridia</taxon>
        <taxon>Christensenellales</taxon>
        <taxon>Christensenellaceae</taxon>
        <taxon>Christensenella</taxon>
    </lineage>
</organism>
<evidence type="ECO:0000256" key="5">
    <source>
        <dbReference type="ARBA" id="ARBA00022989"/>
    </source>
</evidence>
<keyword evidence="9" id="KW-1185">Reference proteome</keyword>
<dbReference type="InterPro" id="IPR048279">
    <property type="entry name" value="MdtK-like"/>
</dbReference>
<reference evidence="8 9" key="1">
    <citation type="submission" date="2015-04" db="EMBL/GenBank/DDBJ databases">
        <title>Draft genome sequence of bacteremic isolate Catabacter hongkongensis type strain HKU16T.</title>
        <authorList>
            <person name="Lau S.K."/>
            <person name="Teng J.L."/>
            <person name="Huang Y."/>
            <person name="Curreem S.O."/>
            <person name="Tsui S.K."/>
            <person name="Woo P.C."/>
        </authorList>
    </citation>
    <scope>NUCLEOTIDE SEQUENCE [LARGE SCALE GENOMIC DNA]</scope>
    <source>
        <strain evidence="8 9">HKU16</strain>
    </source>
</reference>
<keyword evidence="2" id="KW-0813">Transport</keyword>
<dbReference type="NCBIfam" id="TIGR00797">
    <property type="entry name" value="matE"/>
    <property type="match status" value="1"/>
</dbReference>
<dbReference type="AlphaFoldDB" id="A0A0M2NJ03"/>
<evidence type="ECO:0000256" key="7">
    <source>
        <dbReference type="SAM" id="Phobius"/>
    </source>
</evidence>
<evidence type="ECO:0000313" key="9">
    <source>
        <dbReference type="Proteomes" id="UP000034076"/>
    </source>
</evidence>
<comment type="subcellular location">
    <subcellularLocation>
        <location evidence="1">Cell membrane</location>
        <topology evidence="1">Multi-pass membrane protein</topology>
    </subcellularLocation>
</comment>
<evidence type="ECO:0000256" key="4">
    <source>
        <dbReference type="ARBA" id="ARBA00022692"/>
    </source>
</evidence>
<evidence type="ECO:0000256" key="3">
    <source>
        <dbReference type="ARBA" id="ARBA00022475"/>
    </source>
</evidence>
<dbReference type="STRING" id="270498.CHK_1338"/>
<dbReference type="PATRIC" id="fig|270498.16.peg.779"/>
<evidence type="ECO:0000256" key="2">
    <source>
        <dbReference type="ARBA" id="ARBA00022448"/>
    </source>
</evidence>
<keyword evidence="5 7" id="KW-1133">Transmembrane helix</keyword>
<dbReference type="PANTHER" id="PTHR43549:SF3">
    <property type="entry name" value="MULTIDRUG RESISTANCE PROTEIN YPNP-RELATED"/>
    <property type="match status" value="1"/>
</dbReference>
<dbReference type="GO" id="GO:0015297">
    <property type="term" value="F:antiporter activity"/>
    <property type="evidence" value="ECO:0007669"/>
    <property type="project" value="InterPro"/>
</dbReference>
<dbReference type="EMBL" id="LAYJ01000088">
    <property type="protein sequence ID" value="KKI50951.1"/>
    <property type="molecule type" value="Genomic_DNA"/>
</dbReference>
<keyword evidence="3" id="KW-1003">Cell membrane</keyword>
<dbReference type="PANTHER" id="PTHR43549">
    <property type="entry name" value="MULTIDRUG RESISTANCE PROTEIN YPNP-RELATED"/>
    <property type="match status" value="1"/>
</dbReference>
<feature type="transmembrane region" description="Helical" evidence="7">
    <location>
        <begin position="322"/>
        <end position="345"/>
    </location>
</feature>
<evidence type="ECO:0000256" key="1">
    <source>
        <dbReference type="ARBA" id="ARBA00004651"/>
    </source>
</evidence>
<dbReference type="InterPro" id="IPR052031">
    <property type="entry name" value="Membrane_Transporter-Flippase"/>
</dbReference>
<feature type="transmembrane region" description="Helical" evidence="7">
    <location>
        <begin position="204"/>
        <end position="225"/>
    </location>
</feature>
<feature type="transmembrane region" description="Helical" evidence="7">
    <location>
        <begin position="418"/>
        <end position="446"/>
    </location>
</feature>
<accession>A0A0M2NJ03</accession>
<feature type="transmembrane region" description="Helical" evidence="7">
    <location>
        <begin position="274"/>
        <end position="301"/>
    </location>
</feature>
<protein>
    <submittedName>
        <fullName evidence="8">Multi antimicrobial extrusion protein (Na(+)/drug antiporter)</fullName>
    </submittedName>
</protein>
<gene>
    <name evidence="8" type="ORF">CHK_1338</name>
</gene>
<feature type="transmembrane region" description="Helical" evidence="7">
    <location>
        <begin position="102"/>
        <end position="125"/>
    </location>
</feature>